<comment type="caution">
    <text evidence="1">The sequence shown here is derived from an EMBL/GenBank/DDBJ whole genome shotgun (WGS) entry which is preliminary data.</text>
</comment>
<proteinExistence type="predicted"/>
<dbReference type="EMBL" id="PDUG01000003">
    <property type="protein sequence ID" value="PIC40100.1"/>
    <property type="molecule type" value="Genomic_DNA"/>
</dbReference>
<organism evidence="1 2">
    <name type="scientific">Caenorhabditis nigoni</name>
    <dbReference type="NCBI Taxonomy" id="1611254"/>
    <lineage>
        <taxon>Eukaryota</taxon>
        <taxon>Metazoa</taxon>
        <taxon>Ecdysozoa</taxon>
        <taxon>Nematoda</taxon>
        <taxon>Chromadorea</taxon>
        <taxon>Rhabditida</taxon>
        <taxon>Rhabditina</taxon>
        <taxon>Rhabditomorpha</taxon>
        <taxon>Rhabditoidea</taxon>
        <taxon>Rhabditidae</taxon>
        <taxon>Peloderinae</taxon>
        <taxon>Caenorhabditis</taxon>
    </lineage>
</organism>
<evidence type="ECO:0000313" key="2">
    <source>
        <dbReference type="Proteomes" id="UP000230233"/>
    </source>
</evidence>
<accession>A0A2G5UKM3</accession>
<reference evidence="2" key="1">
    <citation type="submission" date="2017-10" db="EMBL/GenBank/DDBJ databases">
        <title>Rapid genome shrinkage in a self-fertile nematode reveals novel sperm competition proteins.</title>
        <authorList>
            <person name="Yin D."/>
            <person name="Schwarz E.M."/>
            <person name="Thomas C.G."/>
            <person name="Felde R.L."/>
            <person name="Korf I.F."/>
            <person name="Cutter A.D."/>
            <person name="Schartner C.M."/>
            <person name="Ralston E.J."/>
            <person name="Meyer B.J."/>
            <person name="Haag E.S."/>
        </authorList>
    </citation>
    <scope>NUCLEOTIDE SEQUENCE [LARGE SCALE GENOMIC DNA]</scope>
    <source>
        <strain evidence="2">JU1422</strain>
    </source>
</reference>
<protein>
    <submittedName>
        <fullName evidence="1">Uncharacterized protein</fullName>
    </submittedName>
</protein>
<dbReference type="Proteomes" id="UP000230233">
    <property type="component" value="Chromosome III"/>
</dbReference>
<keyword evidence="2" id="KW-1185">Reference proteome</keyword>
<sequence>MNNLSIDNFLISFKRTEIFIIFQTVPEMIAELEKGDEEFNWEKNKYSFIHFRNVVLKMDKEYDEMAKDQKIANYKRISEALQELFDPVTPLNYKKMHHERLIEIYNRQKYFDLWYTEQAAKSINSKKTSTKITVTIDWTPFQDIWNRVQKAVTGTLETIKERIGKKKDKELTHITFILIF</sequence>
<evidence type="ECO:0000313" key="1">
    <source>
        <dbReference type="EMBL" id="PIC40100.1"/>
    </source>
</evidence>
<name>A0A2G5UKM3_9PELO</name>
<gene>
    <name evidence="1" type="primary">Cnig_chr_III.g11564</name>
    <name evidence="1" type="ORF">B9Z55_011564</name>
</gene>
<dbReference type="AlphaFoldDB" id="A0A2G5UKM3"/>